<reference evidence="2 3" key="1">
    <citation type="submission" date="2024-09" db="EMBL/GenBank/DDBJ databases">
        <authorList>
            <person name="D'Angelo T."/>
        </authorList>
    </citation>
    <scope>NUCLEOTIDE SEQUENCE [LARGE SCALE GENOMIC DNA]</scope>
    <source>
        <strain evidence="2">SAG AM-320-E07</strain>
    </source>
</reference>
<feature type="chain" id="PRO_5045927499" evidence="1">
    <location>
        <begin position="26"/>
        <end position="111"/>
    </location>
</feature>
<feature type="signal peptide" evidence="1">
    <location>
        <begin position="1"/>
        <end position="25"/>
    </location>
</feature>
<protein>
    <submittedName>
        <fullName evidence="2">Uncharacterized protein</fullName>
    </submittedName>
</protein>
<proteinExistence type="predicted"/>
<keyword evidence="1" id="KW-0732">Signal</keyword>
<evidence type="ECO:0000256" key="1">
    <source>
        <dbReference type="SAM" id="SignalP"/>
    </source>
</evidence>
<gene>
    <name evidence="2" type="ORF">ACFL6M_07035</name>
</gene>
<name>A0ABV6YLX3_UNCEI</name>
<keyword evidence="3" id="KW-1185">Reference proteome</keyword>
<evidence type="ECO:0000313" key="2">
    <source>
        <dbReference type="EMBL" id="MFC1573336.1"/>
    </source>
</evidence>
<sequence length="111" mass="12711">MKGWICFRRVLIVYAAILTSLPGGPVGLPTGAAETFESYFRYLGEFPDDNNTIYDQSVQGLTHDSTNWFITQAAELWKIPVQYDLYLVQEDWQDVRHISPTLHCRDAVLES</sequence>
<evidence type="ECO:0000313" key="3">
    <source>
        <dbReference type="Proteomes" id="UP001593833"/>
    </source>
</evidence>
<organism evidence="2 3">
    <name type="scientific">Eiseniibacteriota bacterium</name>
    <dbReference type="NCBI Taxonomy" id="2212470"/>
    <lineage>
        <taxon>Bacteria</taxon>
        <taxon>Candidatus Eiseniibacteriota</taxon>
    </lineage>
</organism>
<accession>A0ABV6YLX3</accession>
<comment type="caution">
    <text evidence="2">The sequence shown here is derived from an EMBL/GenBank/DDBJ whole genome shotgun (WGS) entry which is preliminary data.</text>
</comment>
<dbReference type="EMBL" id="JBHPKH010000128">
    <property type="protein sequence ID" value="MFC1573336.1"/>
    <property type="molecule type" value="Genomic_DNA"/>
</dbReference>
<dbReference type="Proteomes" id="UP001593833">
    <property type="component" value="Unassembled WGS sequence"/>
</dbReference>